<dbReference type="InterPro" id="IPR011042">
    <property type="entry name" value="6-blade_b-propeller_TolB-like"/>
</dbReference>
<dbReference type="SMART" id="SM00135">
    <property type="entry name" value="LY"/>
    <property type="match status" value="4"/>
</dbReference>
<organism evidence="5 6">
    <name type="scientific">Porites lobata</name>
    <dbReference type="NCBI Taxonomy" id="104759"/>
    <lineage>
        <taxon>Eukaryota</taxon>
        <taxon>Metazoa</taxon>
        <taxon>Cnidaria</taxon>
        <taxon>Anthozoa</taxon>
        <taxon>Hexacorallia</taxon>
        <taxon>Scleractinia</taxon>
        <taxon>Fungiina</taxon>
        <taxon>Poritidae</taxon>
        <taxon>Porites</taxon>
    </lineage>
</organism>
<dbReference type="InterPro" id="IPR050778">
    <property type="entry name" value="Cueball_EGF_LRP_Nidogen"/>
</dbReference>
<evidence type="ECO:0000313" key="5">
    <source>
        <dbReference type="EMBL" id="CAH3105761.1"/>
    </source>
</evidence>
<dbReference type="SUPFAM" id="SSF63825">
    <property type="entry name" value="YWTD domain"/>
    <property type="match status" value="1"/>
</dbReference>
<dbReference type="EMBL" id="CALNXK010000018">
    <property type="protein sequence ID" value="CAH3105761.1"/>
    <property type="molecule type" value="Genomic_DNA"/>
</dbReference>
<feature type="transmembrane region" description="Helical" evidence="2">
    <location>
        <begin position="722"/>
        <end position="741"/>
    </location>
</feature>
<feature type="chain" id="PRO_5047042716" description="Fibronectin type-III domain-containing protein" evidence="3">
    <location>
        <begin position="21"/>
        <end position="780"/>
    </location>
</feature>
<dbReference type="CDD" id="cd00063">
    <property type="entry name" value="FN3"/>
    <property type="match status" value="1"/>
</dbReference>
<dbReference type="PROSITE" id="PS50853">
    <property type="entry name" value="FN3"/>
    <property type="match status" value="1"/>
</dbReference>
<proteinExistence type="predicted"/>
<dbReference type="InterPro" id="IPR003961">
    <property type="entry name" value="FN3_dom"/>
</dbReference>
<feature type="region of interest" description="Disordered" evidence="1">
    <location>
        <begin position="577"/>
        <end position="714"/>
    </location>
</feature>
<feature type="compositionally biased region" description="Low complexity" evidence="1">
    <location>
        <begin position="598"/>
        <end position="654"/>
    </location>
</feature>
<accession>A0ABN8NFB1</accession>
<evidence type="ECO:0000259" key="4">
    <source>
        <dbReference type="PROSITE" id="PS50853"/>
    </source>
</evidence>
<evidence type="ECO:0000256" key="1">
    <source>
        <dbReference type="SAM" id="MobiDB-lite"/>
    </source>
</evidence>
<dbReference type="Gene3D" id="2.60.40.10">
    <property type="entry name" value="Immunoglobulins"/>
    <property type="match status" value="1"/>
</dbReference>
<dbReference type="InterPro" id="IPR000033">
    <property type="entry name" value="LDLR_classB_rpt"/>
</dbReference>
<gene>
    <name evidence="5" type="ORF">PLOB_00013847</name>
</gene>
<reference evidence="5 6" key="1">
    <citation type="submission" date="2022-05" db="EMBL/GenBank/DDBJ databases">
        <authorList>
            <consortium name="Genoscope - CEA"/>
            <person name="William W."/>
        </authorList>
    </citation>
    <scope>NUCLEOTIDE SEQUENCE [LARGE SCALE GENOMIC DNA]</scope>
</reference>
<feature type="compositionally biased region" description="Low complexity" evidence="1">
    <location>
        <begin position="676"/>
        <end position="710"/>
    </location>
</feature>
<dbReference type="InterPro" id="IPR013783">
    <property type="entry name" value="Ig-like_fold"/>
</dbReference>
<protein>
    <recommendedName>
        <fullName evidence="4">Fibronectin type-III domain-containing protein</fullName>
    </recommendedName>
</protein>
<feature type="domain" description="Fibronectin type-III" evidence="4">
    <location>
        <begin position="487"/>
        <end position="582"/>
    </location>
</feature>
<dbReference type="InterPro" id="IPR036116">
    <property type="entry name" value="FN3_sf"/>
</dbReference>
<dbReference type="PANTHER" id="PTHR46513:SF13">
    <property type="entry name" value="EGF-LIKE DOMAIN-CONTAINING PROTEIN"/>
    <property type="match status" value="1"/>
</dbReference>
<name>A0ABN8NFB1_9CNID</name>
<sequence>MEGQTLMFVFFLTCSVLVVSRKFPAVSSRDLKGRQGNARHRTFNSEFRLKRDLRLNKQVIPGSPSRKRYSRYVFSGPEKRSFNSETSDQDHKHVSHLFQLKLRISYTPINAQLPVGKLFDILPQHLSNDKSQCVTNISFLSVSDVPAFLLYIVGTAIKKLTLDNNAESTLVQLNGSPPPLFLDFHYKENRLYWADGNSIHRSFLNDGTGIQTLYRNQPIIKGLAVNWFGNNIYWLVKEHIMVSRTDGQYLKTLSVDYSIDSNLMLDPERGFMYWFSSMGNQGDDHKIMKVPMYGKREFHILHNLPGDTHFAIDYYDRKIYWTGASDEDADHASEIKSYKLDTDDIPDDKRGTFRVVADLSQPESLAVSEEYVYWIDVKENSIQRANKTVGDLQKNISIIMQNGKKISGKSLKLVHWDIQKDFVGSDECTTRKYCSHFCFPDPSAHLFRCACPDNLTAVGVKYWNRTCVCPGGDQFIDLNGDCTYLDAPWNVIATPLNNTAIKLTWLRPKVSRSEQMMFYIFRGIYPKGVRRWPFGRTSSTSFVIGHLKSSITYMFAVSHGIQGHKSVTADIKILSHESTPPSKQPLSTSSEASLSHAPTTKPKSSTKPPQSSSVSSLSTVSQPVTTNPTTSQSTVTKRPSTSLTLSSTQRSPSSGHSQLFSSSATATTSRDKPPISSEASSFSTSSQEVPTNSSQSVSSGPSQSTPASPSNPLPLLQKNKRFPYWTIGAAGGGLLLLVIIIDASATFPLRDPVEGVDYDDEEIDTSGNERFLPQLEVSDE</sequence>
<comment type="caution">
    <text evidence="5">The sequence shown here is derived from an EMBL/GenBank/DDBJ whole genome shotgun (WGS) entry which is preliminary data.</text>
</comment>
<feature type="region of interest" description="Disordered" evidence="1">
    <location>
        <begin position="758"/>
        <end position="780"/>
    </location>
</feature>
<evidence type="ECO:0000256" key="2">
    <source>
        <dbReference type="SAM" id="Phobius"/>
    </source>
</evidence>
<feature type="compositionally biased region" description="Polar residues" evidence="1">
    <location>
        <begin position="655"/>
        <end position="668"/>
    </location>
</feature>
<feature type="signal peptide" evidence="3">
    <location>
        <begin position="1"/>
        <end position="20"/>
    </location>
</feature>
<evidence type="ECO:0000313" key="6">
    <source>
        <dbReference type="Proteomes" id="UP001159405"/>
    </source>
</evidence>
<dbReference type="Gene3D" id="2.120.10.30">
    <property type="entry name" value="TolB, C-terminal domain"/>
    <property type="match status" value="1"/>
</dbReference>
<keyword evidence="3" id="KW-0732">Signal</keyword>
<dbReference type="Proteomes" id="UP001159405">
    <property type="component" value="Unassembled WGS sequence"/>
</dbReference>
<keyword evidence="2" id="KW-1133">Transmembrane helix</keyword>
<keyword evidence="6" id="KW-1185">Reference proteome</keyword>
<dbReference type="SUPFAM" id="SSF49265">
    <property type="entry name" value="Fibronectin type III"/>
    <property type="match status" value="1"/>
</dbReference>
<keyword evidence="2" id="KW-0812">Transmembrane</keyword>
<feature type="compositionally biased region" description="Polar residues" evidence="1">
    <location>
        <begin position="577"/>
        <end position="597"/>
    </location>
</feature>
<keyword evidence="2" id="KW-0472">Membrane</keyword>
<dbReference type="PANTHER" id="PTHR46513">
    <property type="entry name" value="VITELLOGENIN RECEPTOR-LIKE PROTEIN-RELATED-RELATED"/>
    <property type="match status" value="1"/>
</dbReference>
<evidence type="ECO:0000256" key="3">
    <source>
        <dbReference type="SAM" id="SignalP"/>
    </source>
</evidence>